<name>A0A4Y7SQB0_COPMI</name>
<reference evidence="1 2" key="1">
    <citation type="journal article" date="2019" name="Nat. Ecol. Evol.">
        <title>Megaphylogeny resolves global patterns of mushroom evolution.</title>
        <authorList>
            <person name="Varga T."/>
            <person name="Krizsan K."/>
            <person name="Foldi C."/>
            <person name="Dima B."/>
            <person name="Sanchez-Garcia M."/>
            <person name="Sanchez-Ramirez S."/>
            <person name="Szollosi G.J."/>
            <person name="Szarkandi J.G."/>
            <person name="Papp V."/>
            <person name="Albert L."/>
            <person name="Andreopoulos W."/>
            <person name="Angelini C."/>
            <person name="Antonin V."/>
            <person name="Barry K.W."/>
            <person name="Bougher N.L."/>
            <person name="Buchanan P."/>
            <person name="Buyck B."/>
            <person name="Bense V."/>
            <person name="Catcheside P."/>
            <person name="Chovatia M."/>
            <person name="Cooper J."/>
            <person name="Damon W."/>
            <person name="Desjardin D."/>
            <person name="Finy P."/>
            <person name="Geml J."/>
            <person name="Haridas S."/>
            <person name="Hughes K."/>
            <person name="Justo A."/>
            <person name="Karasinski D."/>
            <person name="Kautmanova I."/>
            <person name="Kiss B."/>
            <person name="Kocsube S."/>
            <person name="Kotiranta H."/>
            <person name="LaButti K.M."/>
            <person name="Lechner B.E."/>
            <person name="Liimatainen K."/>
            <person name="Lipzen A."/>
            <person name="Lukacs Z."/>
            <person name="Mihaltcheva S."/>
            <person name="Morgado L.N."/>
            <person name="Niskanen T."/>
            <person name="Noordeloos M.E."/>
            <person name="Ohm R.A."/>
            <person name="Ortiz-Santana B."/>
            <person name="Ovrebo C."/>
            <person name="Racz N."/>
            <person name="Riley R."/>
            <person name="Savchenko A."/>
            <person name="Shiryaev A."/>
            <person name="Soop K."/>
            <person name="Spirin V."/>
            <person name="Szebenyi C."/>
            <person name="Tomsovsky M."/>
            <person name="Tulloss R.E."/>
            <person name="Uehling J."/>
            <person name="Grigoriev I.V."/>
            <person name="Vagvolgyi C."/>
            <person name="Papp T."/>
            <person name="Martin F.M."/>
            <person name="Miettinen O."/>
            <person name="Hibbett D.S."/>
            <person name="Nagy L.G."/>
        </authorList>
    </citation>
    <scope>NUCLEOTIDE SEQUENCE [LARGE SCALE GENOMIC DNA]</scope>
    <source>
        <strain evidence="1 2">FP101781</strain>
    </source>
</reference>
<dbReference type="AlphaFoldDB" id="A0A4Y7SQB0"/>
<dbReference type="EMBL" id="QPFP01000071">
    <property type="protein sequence ID" value="TEB24063.1"/>
    <property type="molecule type" value="Genomic_DNA"/>
</dbReference>
<accession>A0A4Y7SQB0</accession>
<comment type="caution">
    <text evidence="1">The sequence shown here is derived from an EMBL/GenBank/DDBJ whole genome shotgun (WGS) entry which is preliminary data.</text>
</comment>
<keyword evidence="2" id="KW-1185">Reference proteome</keyword>
<gene>
    <name evidence="1" type="ORF">FA13DRAFT_1714973</name>
</gene>
<proteinExistence type="predicted"/>
<evidence type="ECO:0000313" key="1">
    <source>
        <dbReference type="EMBL" id="TEB24063.1"/>
    </source>
</evidence>
<organism evidence="1 2">
    <name type="scientific">Coprinellus micaceus</name>
    <name type="common">Glistening ink-cap mushroom</name>
    <name type="synonym">Coprinus micaceus</name>
    <dbReference type="NCBI Taxonomy" id="71717"/>
    <lineage>
        <taxon>Eukaryota</taxon>
        <taxon>Fungi</taxon>
        <taxon>Dikarya</taxon>
        <taxon>Basidiomycota</taxon>
        <taxon>Agaricomycotina</taxon>
        <taxon>Agaricomycetes</taxon>
        <taxon>Agaricomycetidae</taxon>
        <taxon>Agaricales</taxon>
        <taxon>Agaricineae</taxon>
        <taxon>Psathyrellaceae</taxon>
        <taxon>Coprinellus</taxon>
    </lineage>
</organism>
<protein>
    <submittedName>
        <fullName evidence="1">Uncharacterized protein</fullName>
    </submittedName>
</protein>
<dbReference type="Proteomes" id="UP000298030">
    <property type="component" value="Unassembled WGS sequence"/>
</dbReference>
<sequence>MVTSKLAATKITQSQVIPTTTANPLIPALQAKPSSPLYAFRTSTTNGDRSPFWPLDSLLEEIAVRTGDQAIYLYVFDIALDRRIWLVTSHLFKRCVYLCFVRQHRSDFMDFIYTTPAPALARCDIISEAQAPVVTAWKPLFAGQSPSLRELRLVRTGMVGRSFDSPRTPDIPHIGLHTICLIPGLTQLELNFPTNLAKYFPSPSPFAGKPPTTLLPALVTISVVYTFSPESVFRALSVIWQALFQHFPTIDFPSFGIRCYDTTFEFHLLHSSSRLLKIRFDDQALLVAIPGFGSTVKTVTIASSSPNSVFPYHAHLLLSAMVEVTTLQFDDRPSAWHPVWYELLRDKTSLFGYSPLPGISTIVLPASLLNSTIYSNVGLRDLVHDRQIDIPSLRLHFTSSSDDISSFTRSTSAALAKIARAFRVNVSYELLDRA</sequence>
<evidence type="ECO:0000313" key="2">
    <source>
        <dbReference type="Proteomes" id="UP000298030"/>
    </source>
</evidence>